<dbReference type="EC" id="3.1.4.4" evidence="6"/>
<dbReference type="GO" id="GO:0006654">
    <property type="term" value="P:phosphatidic acid biosynthetic process"/>
    <property type="evidence" value="ECO:0007669"/>
    <property type="project" value="InterPro"/>
</dbReference>
<evidence type="ECO:0000256" key="2">
    <source>
        <dbReference type="ARBA" id="ARBA00022737"/>
    </source>
</evidence>
<evidence type="ECO:0000256" key="1">
    <source>
        <dbReference type="ARBA" id="ARBA00000798"/>
    </source>
</evidence>
<protein>
    <recommendedName>
        <fullName evidence="6">Phospholipase</fullName>
        <ecNumber evidence="6">3.1.4.4</ecNumber>
    </recommendedName>
</protein>
<feature type="domain" description="PLD phosphodiesterase" evidence="8">
    <location>
        <begin position="1199"/>
        <end position="1226"/>
    </location>
</feature>
<dbReference type="Pfam" id="PF13091">
    <property type="entry name" value="PLDc_2"/>
    <property type="match status" value="1"/>
</dbReference>
<keyword evidence="10" id="KW-1185">Reference proteome</keyword>
<dbReference type="Gene3D" id="3.30.870.10">
    <property type="entry name" value="Endonuclease Chain A"/>
    <property type="match status" value="3"/>
</dbReference>
<feature type="domain" description="PLD phosphodiesterase" evidence="8">
    <location>
        <begin position="524"/>
        <end position="551"/>
    </location>
</feature>
<dbReference type="InterPro" id="IPR001736">
    <property type="entry name" value="PLipase_D/transphosphatidylase"/>
</dbReference>
<keyword evidence="5" id="KW-0443">Lipid metabolism</keyword>
<dbReference type="PANTHER" id="PTHR18896:SF76">
    <property type="entry name" value="PHOSPHOLIPASE"/>
    <property type="match status" value="1"/>
</dbReference>
<dbReference type="SMART" id="SM00155">
    <property type="entry name" value="PLDc"/>
    <property type="match status" value="2"/>
</dbReference>
<keyword evidence="3 6" id="KW-0378">Hydrolase</keyword>
<dbReference type="EMBL" id="MBFS01000348">
    <property type="protein sequence ID" value="PVV02736.1"/>
    <property type="molecule type" value="Genomic_DNA"/>
</dbReference>
<dbReference type="PIRSF" id="PIRSF009376">
    <property type="entry name" value="Phospholipase_D_euk"/>
    <property type="match status" value="1"/>
</dbReference>
<comment type="caution">
    <text evidence="9">The sequence shown here is derived from an EMBL/GenBank/DDBJ whole genome shotgun (WGS) entry which is preliminary data.</text>
</comment>
<feature type="region of interest" description="Disordered" evidence="7">
    <location>
        <begin position="932"/>
        <end position="1031"/>
    </location>
</feature>
<evidence type="ECO:0000256" key="5">
    <source>
        <dbReference type="ARBA" id="ARBA00023098"/>
    </source>
</evidence>
<dbReference type="GO" id="GO:0004630">
    <property type="term" value="F:phospholipase D activity"/>
    <property type="evidence" value="ECO:0007669"/>
    <property type="project" value="UniProtKB-UniRule"/>
</dbReference>
<dbReference type="InterPro" id="IPR016555">
    <property type="entry name" value="PLipase_D_euk"/>
</dbReference>
<keyword evidence="4 6" id="KW-0442">Lipid degradation</keyword>
<dbReference type="SUPFAM" id="SSF56024">
    <property type="entry name" value="Phospholipase D/nuclease"/>
    <property type="match status" value="2"/>
</dbReference>
<evidence type="ECO:0000256" key="4">
    <source>
        <dbReference type="ARBA" id="ARBA00022963"/>
    </source>
</evidence>
<dbReference type="SUPFAM" id="SSF50729">
    <property type="entry name" value="PH domain-like"/>
    <property type="match status" value="1"/>
</dbReference>
<sequence>MGADPSPISDYVLNAETPQQFNIIIESTSPISKPELAKKKIRFAEPSRLSSSRLSLPKTPTRAFSTASGAEIKRSASAIKLDIHKKFNRALSKTRAAIRLNGAARKKQNDYFGVFGVDGFLDKTLTVPFLYHFFRVQDPPLPYILPFSINCELQMRDLHPQQDKIFPNIEIVLKVKYGDIEWSLIKKLVDFIALNATLTIMRLRGKAPTLPKFPNNLLFVLGKNLVSRKHSSDESSQAFVRSKTMFLDALEHYISEVLITFATRPFEDICTFFQMSSMSILPHLSWKGNEGYLYTRIENIGEFTISRFKRRSWKKRWVVVRDTYIAICDSPGSLYPRRVLLFNRHTTYKQNVHRSSSILSSTSSTFTCPLFDLKMKSDNEKVAESIQTSLTLSMKKNEWVQPHRFGSFAPERSHTKSNFFIDGISYFESLYSAISEAKETIYIMGWWISPEIYLKRPPRLYPDSRLDILLKKKAKSGVMVYILVYKEVKLSLTIDSAYSKRKLTSLHKNIIVQRHPDHAPGGTTFWAHHEKVVVVDNMHAFVGGIDLCFGRWDSHEHRGADSVLYLDENKLSQIPKPLLRFKVDHNSFLGQDYSNPRVKDFLNVKQFDMSLVNRQVTSRMPWHDIHMEVFGKTARDISRHFIERWNFIKRSKSKHRKTVPLLMPQDEQHYIHNEKMVTNKNAITCLSQVLRSSCDWSSGVKKERSIHDAYCDLIINANHFIYIENQFFISSISDGAQRVKNKISECLVERIVRAHKERTKFKVIVIIPLMPAFEGDVASGNAATLKNVMFWQFKTISRGRASMRSRLSSYGIQMDDYIRFYSLRMYDLIFASPEESNFITLSPPNVPLEPESIVATPPKISLESDSIKVTSEKASDKQDSSEPTLKNDTRETESSEDIFLKVYQEPEVLEFKKKSHSSGNLVHFELESNESLPSYQNDTRTSFVGKPPPRGKRYPDSESIDTPLNSLKDKPNADIRPSSKSKSASKNKNLRFKIGKSHTPKNDTKRASTLSVPNSNAPTSESPSHKFPRNFSIIKNTPNFKIDMNQARDRFKSFKQSSVTQASNIWGGKRISVVSNRGKTDDDFVQYFETDEFKRLYADDARSMSSDEPGPNNYSKKHSKSSSDMKLKKSESASSLERQNKQGSNNIFYFGEELAGRAPDEIKEEERVEIESASPGLPSVTFFSKGTTTDTPEFHLVSEQVYVHCKLMIVDDRKTIIGSANINDRSMQGNRDSEIAVLIEDREMVDMKMDGRSYKGGKFSHSLRMDLLKQHVGISSEVRKSKLGTEWLIDPLSDEFCQKWVDIADKNTSTFRDIFKCTPDDNIHSLSDYKKFAFPSNLKVPYGQSKAKTVDEILSELSILEEVNGNLVFFPLDFLKDENLEPKFGDKENLVPYEVFV</sequence>
<dbReference type="InterPro" id="IPR015679">
    <property type="entry name" value="PLipase_D_fam"/>
</dbReference>
<gene>
    <name evidence="9" type="ORF">BB560_002805</name>
</gene>
<dbReference type="STRING" id="133381.A0A2T9ZDS2"/>
<proteinExistence type="inferred from homology"/>
<dbReference type="OrthoDB" id="14911at2759"/>
<comment type="catalytic activity">
    <reaction evidence="1 6">
        <text>a 1,2-diacyl-sn-glycero-3-phosphocholine + H2O = a 1,2-diacyl-sn-glycero-3-phosphate + choline + H(+)</text>
        <dbReference type="Rhea" id="RHEA:14445"/>
        <dbReference type="ChEBI" id="CHEBI:15354"/>
        <dbReference type="ChEBI" id="CHEBI:15377"/>
        <dbReference type="ChEBI" id="CHEBI:15378"/>
        <dbReference type="ChEBI" id="CHEBI:57643"/>
        <dbReference type="ChEBI" id="CHEBI:58608"/>
        <dbReference type="EC" id="3.1.4.4"/>
    </reaction>
</comment>
<organism evidence="9 10">
    <name type="scientific">Smittium megazygosporum</name>
    <dbReference type="NCBI Taxonomy" id="133381"/>
    <lineage>
        <taxon>Eukaryota</taxon>
        <taxon>Fungi</taxon>
        <taxon>Fungi incertae sedis</taxon>
        <taxon>Zoopagomycota</taxon>
        <taxon>Kickxellomycotina</taxon>
        <taxon>Harpellomycetes</taxon>
        <taxon>Harpellales</taxon>
        <taxon>Legeriomycetaceae</taxon>
        <taxon>Smittium</taxon>
    </lineage>
</organism>
<feature type="compositionally biased region" description="Basic and acidic residues" evidence="7">
    <location>
        <begin position="870"/>
        <end position="893"/>
    </location>
</feature>
<feature type="compositionally biased region" description="Basic and acidic residues" evidence="7">
    <location>
        <begin position="1121"/>
        <end position="1131"/>
    </location>
</feature>
<dbReference type="PROSITE" id="PS50035">
    <property type="entry name" value="PLD"/>
    <property type="match status" value="2"/>
</dbReference>
<comment type="similarity">
    <text evidence="6">Belongs to the phospholipase D family.</text>
</comment>
<feature type="compositionally biased region" description="Polar residues" evidence="7">
    <location>
        <begin position="932"/>
        <end position="942"/>
    </location>
</feature>
<dbReference type="InterPro" id="IPR025202">
    <property type="entry name" value="PLD-like_dom"/>
</dbReference>
<feature type="region of interest" description="Disordered" evidence="7">
    <location>
        <begin position="865"/>
        <end position="898"/>
    </location>
</feature>
<dbReference type="GO" id="GO:0009395">
    <property type="term" value="P:phospholipid catabolic process"/>
    <property type="evidence" value="ECO:0007669"/>
    <property type="project" value="TreeGrafter"/>
</dbReference>
<evidence type="ECO:0000259" key="8">
    <source>
        <dbReference type="PROSITE" id="PS50035"/>
    </source>
</evidence>
<feature type="region of interest" description="Disordered" evidence="7">
    <location>
        <begin position="1100"/>
        <end position="1139"/>
    </location>
</feature>
<evidence type="ECO:0000313" key="9">
    <source>
        <dbReference type="EMBL" id="PVV02736.1"/>
    </source>
</evidence>
<feature type="compositionally biased region" description="Polar residues" evidence="7">
    <location>
        <begin position="1007"/>
        <end position="1022"/>
    </location>
</feature>
<accession>A0A2T9ZDS2</accession>
<dbReference type="Pfam" id="PF00614">
    <property type="entry name" value="PLDc"/>
    <property type="match status" value="1"/>
</dbReference>
<dbReference type="Proteomes" id="UP000245609">
    <property type="component" value="Unassembled WGS sequence"/>
</dbReference>
<keyword evidence="2" id="KW-0677">Repeat</keyword>
<dbReference type="PANTHER" id="PTHR18896">
    <property type="entry name" value="PHOSPHOLIPASE D"/>
    <property type="match status" value="1"/>
</dbReference>
<feature type="compositionally biased region" description="Basic residues" evidence="7">
    <location>
        <begin position="983"/>
        <end position="999"/>
    </location>
</feature>
<evidence type="ECO:0000256" key="6">
    <source>
        <dbReference type="PIRNR" id="PIRNR009376"/>
    </source>
</evidence>
<evidence type="ECO:0000313" key="10">
    <source>
        <dbReference type="Proteomes" id="UP000245609"/>
    </source>
</evidence>
<evidence type="ECO:0000256" key="3">
    <source>
        <dbReference type="ARBA" id="ARBA00022801"/>
    </source>
</evidence>
<dbReference type="GO" id="GO:0035556">
    <property type="term" value="P:intracellular signal transduction"/>
    <property type="evidence" value="ECO:0007669"/>
    <property type="project" value="InterPro"/>
</dbReference>
<dbReference type="CDD" id="cd09138">
    <property type="entry name" value="PLDc_vPLD1_2_yPLD_like_1"/>
    <property type="match status" value="1"/>
</dbReference>
<reference evidence="9 10" key="1">
    <citation type="journal article" date="2018" name="MBio">
        <title>Comparative Genomics Reveals the Core Gene Toolbox for the Fungus-Insect Symbiosis.</title>
        <authorList>
            <person name="Wang Y."/>
            <person name="Stata M."/>
            <person name="Wang W."/>
            <person name="Stajich J.E."/>
            <person name="White M.M."/>
            <person name="Moncalvo J.M."/>
        </authorList>
    </citation>
    <scope>NUCLEOTIDE SEQUENCE [LARGE SCALE GENOMIC DNA]</scope>
    <source>
        <strain evidence="9 10">SC-DP-2</strain>
    </source>
</reference>
<name>A0A2T9ZDS2_9FUNG</name>
<evidence type="ECO:0000256" key="7">
    <source>
        <dbReference type="SAM" id="MobiDB-lite"/>
    </source>
</evidence>